<evidence type="ECO:0000313" key="7">
    <source>
        <dbReference type="Proteomes" id="UP001165083"/>
    </source>
</evidence>
<dbReference type="AlphaFoldDB" id="A0A9W6WRR9"/>
<dbReference type="PROSITE" id="PS51450">
    <property type="entry name" value="LRR"/>
    <property type="match status" value="1"/>
</dbReference>
<feature type="compositionally biased region" description="Basic residues" evidence="5">
    <location>
        <begin position="23"/>
        <end position="32"/>
    </location>
</feature>
<evidence type="ECO:0000256" key="5">
    <source>
        <dbReference type="SAM" id="MobiDB-lite"/>
    </source>
</evidence>
<dbReference type="Gene3D" id="3.80.10.10">
    <property type="entry name" value="Ribonuclease Inhibitor"/>
    <property type="match status" value="1"/>
</dbReference>
<dbReference type="PANTHER" id="PTHR22710">
    <property type="entry name" value="X-RAY RADIATION RESISTANCE ASSOCIATED PROTEIN 1 XRRA1"/>
    <property type="match status" value="1"/>
</dbReference>
<comment type="caution">
    <text evidence="6">The sequence shown here is derived from an EMBL/GenBank/DDBJ whole genome shotgun (WGS) entry which is preliminary data.</text>
</comment>
<feature type="compositionally biased region" description="Polar residues" evidence="5">
    <location>
        <begin position="56"/>
        <end position="73"/>
    </location>
</feature>
<evidence type="ECO:0000256" key="4">
    <source>
        <dbReference type="ARBA" id="ARBA00022737"/>
    </source>
</evidence>
<evidence type="ECO:0000256" key="1">
    <source>
        <dbReference type="ARBA" id="ARBA00004496"/>
    </source>
</evidence>
<feature type="region of interest" description="Disordered" evidence="5">
    <location>
        <begin position="48"/>
        <end position="79"/>
    </location>
</feature>
<dbReference type="Pfam" id="PF00560">
    <property type="entry name" value="LRR_1"/>
    <property type="match status" value="1"/>
</dbReference>
<dbReference type="Proteomes" id="UP001165083">
    <property type="component" value="Unassembled WGS sequence"/>
</dbReference>
<dbReference type="InterPro" id="IPR032675">
    <property type="entry name" value="LRR_dom_sf"/>
</dbReference>
<comment type="subcellular location">
    <subcellularLocation>
        <location evidence="1">Cytoplasm</location>
    </subcellularLocation>
</comment>
<dbReference type="GO" id="GO:0005737">
    <property type="term" value="C:cytoplasm"/>
    <property type="evidence" value="ECO:0007669"/>
    <property type="project" value="UniProtKB-SubCell"/>
</dbReference>
<dbReference type="EMBL" id="BSXW01000211">
    <property type="protein sequence ID" value="GMF14963.1"/>
    <property type="molecule type" value="Genomic_DNA"/>
</dbReference>
<dbReference type="SMART" id="SM00369">
    <property type="entry name" value="LRR_TYP"/>
    <property type="match status" value="2"/>
</dbReference>
<keyword evidence="2" id="KW-0963">Cytoplasm</keyword>
<dbReference type="InterPro" id="IPR003591">
    <property type="entry name" value="Leu-rich_rpt_typical-subtyp"/>
</dbReference>
<feature type="region of interest" description="Disordered" evidence="5">
    <location>
        <begin position="1"/>
        <end position="35"/>
    </location>
</feature>
<proteinExistence type="predicted"/>
<keyword evidence="3" id="KW-0433">Leucine-rich repeat</keyword>
<name>A0A9W6WRR9_9STRA</name>
<accession>A0A9W6WRR9</accession>
<keyword evidence="7" id="KW-1185">Reference proteome</keyword>
<keyword evidence="4" id="KW-0677">Repeat</keyword>
<protein>
    <submittedName>
        <fullName evidence="6">Unnamed protein product</fullName>
    </submittedName>
</protein>
<organism evidence="6 7">
    <name type="scientific">Phytophthora lilii</name>
    <dbReference type="NCBI Taxonomy" id="2077276"/>
    <lineage>
        <taxon>Eukaryota</taxon>
        <taxon>Sar</taxon>
        <taxon>Stramenopiles</taxon>
        <taxon>Oomycota</taxon>
        <taxon>Peronosporomycetes</taxon>
        <taxon>Peronosporales</taxon>
        <taxon>Peronosporaceae</taxon>
        <taxon>Phytophthora</taxon>
    </lineage>
</organism>
<reference evidence="6" key="1">
    <citation type="submission" date="2023-04" db="EMBL/GenBank/DDBJ databases">
        <title>Phytophthora lilii NBRC 32176.</title>
        <authorList>
            <person name="Ichikawa N."/>
            <person name="Sato H."/>
            <person name="Tonouchi N."/>
        </authorList>
    </citation>
    <scope>NUCLEOTIDE SEQUENCE</scope>
    <source>
        <strain evidence="6">NBRC 32176</strain>
    </source>
</reference>
<evidence type="ECO:0000313" key="6">
    <source>
        <dbReference type="EMBL" id="GMF14963.1"/>
    </source>
</evidence>
<dbReference type="SUPFAM" id="SSF52058">
    <property type="entry name" value="L domain-like"/>
    <property type="match status" value="1"/>
</dbReference>
<evidence type="ECO:0000256" key="2">
    <source>
        <dbReference type="ARBA" id="ARBA00022490"/>
    </source>
</evidence>
<dbReference type="GO" id="GO:0005634">
    <property type="term" value="C:nucleus"/>
    <property type="evidence" value="ECO:0007669"/>
    <property type="project" value="TreeGrafter"/>
</dbReference>
<gene>
    <name evidence="6" type="ORF">Plil01_000503400</name>
</gene>
<dbReference type="InterPro" id="IPR001611">
    <property type="entry name" value="Leu-rich_rpt"/>
</dbReference>
<sequence>MAHEDFSMQHASEIRPPVSVSAGRHKISKGLKKPVANPTLVQLGQTVARGNAHSPAESTPQTALSGSSNQHSRSASRKRGISNDALRTLDGFLLLDWCRESNNISGQEIFNFLAIMPRLRNLNLSHNKITGFPESALTSEEKRGAGFYNLIYLNLAHNMITDEDAVVHTSELRSLRKLILYGNPLAHAAVTSYDSTKLAYDPVPSLTAILNERTADQIAMTIMVAYPETKKKKLHSMSCYEHVEIYKMIPNEVVLQSPFRTRATEFLLGANPDTITDKELLSKRQACCDEPFVPVWWRQLTQLVLYIQSDTPATAMRRRAYWQELVVHRIKCFILTHFVLPDIRAQIQSQRLHVPHWRRH</sequence>
<dbReference type="OrthoDB" id="1687175at2759"/>
<evidence type="ECO:0000256" key="3">
    <source>
        <dbReference type="ARBA" id="ARBA00022614"/>
    </source>
</evidence>
<dbReference type="PANTHER" id="PTHR22710:SF2">
    <property type="entry name" value="X-RAY RADIATION RESISTANCE-ASSOCIATED PROTEIN 1"/>
    <property type="match status" value="1"/>
</dbReference>